<organism evidence="3">
    <name type="scientific">Fagus sylvatica</name>
    <name type="common">Beechnut</name>
    <dbReference type="NCBI Taxonomy" id="28930"/>
    <lineage>
        <taxon>Eukaryota</taxon>
        <taxon>Viridiplantae</taxon>
        <taxon>Streptophyta</taxon>
        <taxon>Embryophyta</taxon>
        <taxon>Tracheophyta</taxon>
        <taxon>Spermatophyta</taxon>
        <taxon>Magnoliopsida</taxon>
        <taxon>eudicotyledons</taxon>
        <taxon>Gunneridae</taxon>
        <taxon>Pentapetalae</taxon>
        <taxon>rosids</taxon>
        <taxon>fabids</taxon>
        <taxon>Fagales</taxon>
        <taxon>Fagaceae</taxon>
        <taxon>Fagus</taxon>
    </lineage>
</organism>
<evidence type="ECO:0000256" key="1">
    <source>
        <dbReference type="SAM" id="MobiDB-lite"/>
    </source>
</evidence>
<sequence length="891" mass="100931">MAEERVIPPEAPRMTMYQLLHPTQSSIPSCIMFPPNAPHVEIKQGLMAILPDFRGLENENPYVHVRAFEEVIGSFYAQNVIETAKLRFFPFSLKDKAKGWLYTLKPRSIGSWGEMTQEFYKKFFPPHKVQQVKRKISNFAQGNDETLFMAWERFKDTYNFCPTHGYDTWRLVSYFYEGLQPRDRQFVQVACGGGFLQKEPEDAMDYLDEIAENSNTWNGPSPLDSTDQNRSSTTTSGGSVFRLREEDNMNAKISLLTKEIEALKLKGSRGVNAVYREDPMEACRICQEIDHTTSACKSLSQFLNVPEEQVCAFNQYRPNNSSYSNNYNPNMRNHPYLSYKSENVLNPTGPRNFDTSHTTSSSSRLPLEDVLYTFIQKQGEQNQKFDTMFTRIDEEMRETKSQLARLTEALSRTERGKLPSQTQPNPNNQTTKVVNTDKFEEVKSITILRSGKEIGKDAPKANEKSKETPAENDESGIAKSNDIEKCPFPTPFPQALKLPKNLDVTSEILEHLHQVKVNLPLLHLIKQMPLYAKVIKDLCTVKRKHHVKKTAFLTEQVSAIIQHKFPTKVQGSRGCPTISCTIGDYNIERALLDLGASVNLLPFSVYLQLGLGELKPTSVTLQLADRSVRKPRGVVEDVLVKVENFYYPVDFIILDIEPTLHPSANIPIILGRPFLATANALINCRNGRMKITFGSMTAELNIFNVNPQQLVDEECEYVNFIEATPQEEFNKNCLSNSFETLPVNSIVFNELKPAAKLFDSSLLDSLQILEEEQVIEAKNPPRSKKKSLLAYSDAPKLRLKKTPKGLPLASIEPHATTTVEVYSKESVDQEVEKAGEKTKFFERHKTKRKVFQDTRLSKKLLNSSKGVALHVARMKSVRGSNYSFGGSRSGG</sequence>
<evidence type="ECO:0000259" key="2">
    <source>
        <dbReference type="Pfam" id="PF03732"/>
    </source>
</evidence>
<name>A0A2N9F653_FAGSY</name>
<dbReference type="InterPro" id="IPR005162">
    <property type="entry name" value="Retrotrans_gag_dom"/>
</dbReference>
<accession>A0A2N9F653</accession>
<feature type="region of interest" description="Disordered" evidence="1">
    <location>
        <begin position="411"/>
        <end position="431"/>
    </location>
</feature>
<dbReference type="PANTHER" id="PTHR33067:SF32">
    <property type="entry name" value="ASPARTIC PEPTIDASE DDI1-TYPE DOMAIN-CONTAINING PROTEIN"/>
    <property type="match status" value="1"/>
</dbReference>
<evidence type="ECO:0000313" key="3">
    <source>
        <dbReference type="EMBL" id="SPC82608.1"/>
    </source>
</evidence>
<dbReference type="AlphaFoldDB" id="A0A2N9F653"/>
<feature type="compositionally biased region" description="Polar residues" evidence="1">
    <location>
        <begin position="419"/>
        <end position="431"/>
    </location>
</feature>
<dbReference type="Pfam" id="PF03732">
    <property type="entry name" value="Retrotrans_gag"/>
    <property type="match status" value="1"/>
</dbReference>
<feature type="region of interest" description="Disordered" evidence="1">
    <location>
        <begin position="451"/>
        <end position="484"/>
    </location>
</feature>
<feature type="domain" description="Retrotransposon gag" evidence="2">
    <location>
        <begin position="87"/>
        <end position="181"/>
    </location>
</feature>
<dbReference type="EMBL" id="OIVN01000591">
    <property type="protein sequence ID" value="SPC82608.1"/>
    <property type="molecule type" value="Genomic_DNA"/>
</dbReference>
<gene>
    <name evidence="3" type="ORF">FSB_LOCUS10490</name>
</gene>
<feature type="compositionally biased region" description="Basic and acidic residues" evidence="1">
    <location>
        <begin position="451"/>
        <end position="469"/>
    </location>
</feature>
<reference evidence="3" key="1">
    <citation type="submission" date="2018-02" db="EMBL/GenBank/DDBJ databases">
        <authorList>
            <person name="Cohen D.B."/>
            <person name="Kent A.D."/>
        </authorList>
    </citation>
    <scope>NUCLEOTIDE SEQUENCE</scope>
</reference>
<dbReference type="CDD" id="cd00303">
    <property type="entry name" value="retropepsin_like"/>
    <property type="match status" value="1"/>
</dbReference>
<dbReference type="InterPro" id="IPR021109">
    <property type="entry name" value="Peptidase_aspartic_dom_sf"/>
</dbReference>
<dbReference type="SUPFAM" id="SSF50630">
    <property type="entry name" value="Acid proteases"/>
    <property type="match status" value="1"/>
</dbReference>
<dbReference type="PANTHER" id="PTHR33067">
    <property type="entry name" value="RNA-DIRECTED DNA POLYMERASE-RELATED"/>
    <property type="match status" value="1"/>
</dbReference>
<protein>
    <recommendedName>
        <fullName evidence="2">Retrotransposon gag domain-containing protein</fullName>
    </recommendedName>
</protein>
<feature type="region of interest" description="Disordered" evidence="1">
    <location>
        <begin position="215"/>
        <end position="238"/>
    </location>
</feature>
<proteinExistence type="predicted"/>
<dbReference type="Gene3D" id="2.40.70.10">
    <property type="entry name" value="Acid Proteases"/>
    <property type="match status" value="1"/>
</dbReference>